<dbReference type="KEGG" id="gps:C427_0598"/>
<evidence type="ECO:0000313" key="2">
    <source>
        <dbReference type="Proteomes" id="UP000011864"/>
    </source>
</evidence>
<proteinExistence type="predicted"/>
<protein>
    <recommendedName>
        <fullName evidence="3">Haemolysin activator HlyB C-terminal domain-containing protein</fullName>
    </recommendedName>
</protein>
<dbReference type="EMBL" id="CP003837">
    <property type="protein sequence ID" value="AGH42708.1"/>
    <property type="molecule type" value="Genomic_DNA"/>
</dbReference>
<evidence type="ECO:0008006" key="3">
    <source>
        <dbReference type="Google" id="ProtNLM"/>
    </source>
</evidence>
<dbReference type="OrthoDB" id="6386717at2"/>
<keyword evidence="2" id="KW-1185">Reference proteome</keyword>
<organism evidence="1 2">
    <name type="scientific">Paraglaciecola psychrophila 170</name>
    <dbReference type="NCBI Taxonomy" id="1129794"/>
    <lineage>
        <taxon>Bacteria</taxon>
        <taxon>Pseudomonadati</taxon>
        <taxon>Pseudomonadota</taxon>
        <taxon>Gammaproteobacteria</taxon>
        <taxon>Alteromonadales</taxon>
        <taxon>Alteromonadaceae</taxon>
        <taxon>Paraglaciecola</taxon>
    </lineage>
</organism>
<dbReference type="AlphaFoldDB" id="K6Z1M0"/>
<name>K6Z1M0_9ALTE</name>
<dbReference type="HOGENOM" id="CLU_130887_0_0_6"/>
<dbReference type="Proteomes" id="UP000011864">
    <property type="component" value="Chromosome"/>
</dbReference>
<evidence type="ECO:0000313" key="1">
    <source>
        <dbReference type="EMBL" id="AGH42708.1"/>
    </source>
</evidence>
<gene>
    <name evidence="1" type="ORF">C427_0598</name>
</gene>
<dbReference type="PATRIC" id="fig|1129794.4.peg.593"/>
<accession>K6Z1M0</accession>
<reference evidence="1 2" key="1">
    <citation type="journal article" date="2013" name="Genome Announc.">
        <title>Complete Genome Sequence of Glaciecola psychrophila Strain 170T.</title>
        <authorList>
            <person name="Yin J."/>
            <person name="Chen J."/>
            <person name="Liu G."/>
            <person name="Yu Y."/>
            <person name="Song L."/>
            <person name="Wang X."/>
            <person name="Qu X."/>
        </authorList>
    </citation>
    <scope>NUCLEOTIDE SEQUENCE [LARGE SCALE GENOMIC DNA]</scope>
    <source>
        <strain evidence="1 2">170</strain>
    </source>
</reference>
<sequence>MSIGPRHSLVKGELVSSLNYAEVLDDRGGMQNFLSLDTGVRLGFYGQAFFYIEAGFDAFELVVDDNRDDNYFNDGQEDNAIDGYAGLGAGINAKNIRIEGFVKARQIDSETWDSDKQIFYGLQLSLSF</sequence>